<sequence>MSDASGSGHAETNQGEDALPTLTLDQTMALLIQDFVHGRAQLPPPLSLPLPLSPPLPLPPPLPATIHDTATAGNVALAPGAPAVSDAGASDRDSLHETEAAETADENDHENENNVASDNESEISIDAPAAPPATGPFVGFVPSLHSITPEYATTLFIEENGRTYNSARDQQYPLPNDLKEQDRLDLQHQCWLRTSGEMLCFCPKRNRARRVLDVGTGTGVWAIGFADMRAEAEVIGVDISPIQPHSVPANCSFEIDDVEREWVWPDYFDFIFVRHMNACFASWPDFLARAFNHLEPGGFIELHDNAFPIICPDNTMPPTSAIARWSAMLMEATSAIGRPIDAPRHFKAMLEEAGFEAVVEKKRLWPVSPWHWDPKMRALGWWVQAGSLAGLEASILKLGTGVLGWSRSEVLEFCEEVKTELREARVHGYWEV</sequence>
<dbReference type="Gene3D" id="3.40.50.150">
    <property type="entry name" value="Vaccinia Virus protein VP39"/>
    <property type="match status" value="1"/>
</dbReference>
<dbReference type="SUPFAM" id="SSF53335">
    <property type="entry name" value="S-adenosyl-L-methionine-dependent methyltransferases"/>
    <property type="match status" value="1"/>
</dbReference>
<proteinExistence type="inferred from homology"/>
<evidence type="ECO:0000256" key="2">
    <source>
        <dbReference type="SAM" id="MobiDB-lite"/>
    </source>
</evidence>
<keyword evidence="3" id="KW-0489">Methyltransferase</keyword>
<dbReference type="AlphaFoldDB" id="A0A135SSR5"/>
<dbReference type="Pfam" id="PF13489">
    <property type="entry name" value="Methyltransf_23"/>
    <property type="match status" value="1"/>
</dbReference>
<organism evidence="3 4">
    <name type="scientific">Colletotrichum simmondsii</name>
    <dbReference type="NCBI Taxonomy" id="703756"/>
    <lineage>
        <taxon>Eukaryota</taxon>
        <taxon>Fungi</taxon>
        <taxon>Dikarya</taxon>
        <taxon>Ascomycota</taxon>
        <taxon>Pezizomycotina</taxon>
        <taxon>Sordariomycetes</taxon>
        <taxon>Hypocreomycetidae</taxon>
        <taxon>Glomerellales</taxon>
        <taxon>Glomerellaceae</taxon>
        <taxon>Colletotrichum</taxon>
        <taxon>Colletotrichum acutatum species complex</taxon>
    </lineage>
</organism>
<name>A0A135SSR5_9PEZI</name>
<dbReference type="EMBL" id="JFBX01000431">
    <property type="protein sequence ID" value="KXH38916.1"/>
    <property type="molecule type" value="Genomic_DNA"/>
</dbReference>
<dbReference type="GO" id="GO:0008168">
    <property type="term" value="F:methyltransferase activity"/>
    <property type="evidence" value="ECO:0007669"/>
    <property type="project" value="UniProtKB-KW"/>
</dbReference>
<evidence type="ECO:0000313" key="3">
    <source>
        <dbReference type="EMBL" id="KXH38916.1"/>
    </source>
</evidence>
<accession>A0A135SSR5</accession>
<feature type="compositionally biased region" description="Basic and acidic residues" evidence="2">
    <location>
        <begin position="89"/>
        <end position="99"/>
    </location>
</feature>
<feature type="region of interest" description="Disordered" evidence="2">
    <location>
        <begin position="79"/>
        <end position="120"/>
    </location>
</feature>
<dbReference type="InterPro" id="IPR029063">
    <property type="entry name" value="SAM-dependent_MTases_sf"/>
</dbReference>
<dbReference type="GO" id="GO:0032259">
    <property type="term" value="P:methylation"/>
    <property type="evidence" value="ECO:0007669"/>
    <property type="project" value="UniProtKB-KW"/>
</dbReference>
<dbReference type="CDD" id="cd02440">
    <property type="entry name" value="AdoMet_MTases"/>
    <property type="match status" value="1"/>
</dbReference>
<dbReference type="PANTHER" id="PTHR43591:SF102">
    <property type="entry name" value="S-ADENOSYL-L-METHIONINE-DEPENDENT METHYLTRANSFERASE"/>
    <property type="match status" value="1"/>
</dbReference>
<keyword evidence="3" id="KW-0808">Transferase</keyword>
<gene>
    <name evidence="3" type="ORF">CSIM01_06053</name>
</gene>
<comment type="caution">
    <text evidence="3">The sequence shown here is derived from an EMBL/GenBank/DDBJ whole genome shotgun (WGS) entry which is preliminary data.</text>
</comment>
<dbReference type="PANTHER" id="PTHR43591">
    <property type="entry name" value="METHYLTRANSFERASE"/>
    <property type="match status" value="1"/>
</dbReference>
<comment type="similarity">
    <text evidence="1">Belongs to the methyltransferase superfamily. LaeA methyltransferase family.</text>
</comment>
<keyword evidence="4" id="KW-1185">Reference proteome</keyword>
<protein>
    <submittedName>
        <fullName evidence="3">Methyltransferase domain-containing protein</fullName>
    </submittedName>
</protein>
<dbReference type="Proteomes" id="UP000070328">
    <property type="component" value="Unassembled WGS sequence"/>
</dbReference>
<reference evidence="3 4" key="1">
    <citation type="submission" date="2014-02" db="EMBL/GenBank/DDBJ databases">
        <title>The genome sequence of Colletotrichum simmondsii CBS122122.</title>
        <authorList>
            <person name="Baroncelli R."/>
            <person name="Thon M.R."/>
        </authorList>
    </citation>
    <scope>NUCLEOTIDE SEQUENCE [LARGE SCALE GENOMIC DNA]</scope>
    <source>
        <strain evidence="3 4">CBS122122</strain>
    </source>
</reference>
<feature type="compositionally biased region" description="Acidic residues" evidence="2">
    <location>
        <begin position="100"/>
        <end position="109"/>
    </location>
</feature>
<evidence type="ECO:0000256" key="1">
    <source>
        <dbReference type="ARBA" id="ARBA00038158"/>
    </source>
</evidence>
<feature type="region of interest" description="Disordered" evidence="2">
    <location>
        <begin position="1"/>
        <end position="20"/>
    </location>
</feature>
<evidence type="ECO:0000313" key="4">
    <source>
        <dbReference type="Proteomes" id="UP000070328"/>
    </source>
</evidence>